<organism evidence="3 4">
    <name type="scientific">Nocardiopsis sediminis</name>
    <dbReference type="NCBI Taxonomy" id="1778267"/>
    <lineage>
        <taxon>Bacteria</taxon>
        <taxon>Bacillati</taxon>
        <taxon>Actinomycetota</taxon>
        <taxon>Actinomycetes</taxon>
        <taxon>Streptosporangiales</taxon>
        <taxon>Nocardiopsidaceae</taxon>
        <taxon>Nocardiopsis</taxon>
    </lineage>
</organism>
<evidence type="ECO:0000313" key="4">
    <source>
        <dbReference type="Proteomes" id="UP001595847"/>
    </source>
</evidence>
<keyword evidence="2" id="KW-0812">Transmembrane</keyword>
<feature type="transmembrane region" description="Helical" evidence="2">
    <location>
        <begin position="26"/>
        <end position="47"/>
    </location>
</feature>
<proteinExistence type="predicted"/>
<evidence type="ECO:0000256" key="2">
    <source>
        <dbReference type="SAM" id="Phobius"/>
    </source>
</evidence>
<feature type="compositionally biased region" description="Low complexity" evidence="1">
    <location>
        <begin position="323"/>
        <end position="333"/>
    </location>
</feature>
<accession>A0ABV8FHQ1</accession>
<name>A0ABV8FHQ1_9ACTN</name>
<feature type="region of interest" description="Disordered" evidence="1">
    <location>
        <begin position="57"/>
        <end position="98"/>
    </location>
</feature>
<dbReference type="Proteomes" id="UP001595847">
    <property type="component" value="Unassembled WGS sequence"/>
</dbReference>
<sequence>MALLRRVAAQAGHETKGWMMNVPAKLGIYGLGLAVAFAGAVGAGTLAGPLLPAATAEGGHGSGAAADAEGGHGGHGGPAAGQDGAAAPVPSGLQISQDGYTLDPVDTPGTAGEEETLSFRILGPDGDPVTGFSVAHDKRMHLIVVGRDLAGFQHVHPEMADDGTWSIPMEPDTPGPYRMFADFVPEGRDDGLTLGADLAVPGDYEPEPLPEPDRTAEVDGYTVTLDGDLVAGSTSELTLTVTKDGEEVTDLEPYLAAYGHLVALRDGDLAYLHVHPEGSPGDGTTEPGPQITFQAEVPSTGDYRLYLDFQHDGEVRTAEFTATASADGAAAPGDDGGTGTSGGHTDGADDGAEHTH</sequence>
<dbReference type="EMBL" id="JBHSBH010000004">
    <property type="protein sequence ID" value="MFC3995632.1"/>
    <property type="molecule type" value="Genomic_DNA"/>
</dbReference>
<comment type="caution">
    <text evidence="3">The sequence shown here is derived from an EMBL/GenBank/DDBJ whole genome shotgun (WGS) entry which is preliminary data.</text>
</comment>
<evidence type="ECO:0008006" key="5">
    <source>
        <dbReference type="Google" id="ProtNLM"/>
    </source>
</evidence>
<feature type="compositionally biased region" description="Gly residues" evidence="1">
    <location>
        <begin position="334"/>
        <end position="345"/>
    </location>
</feature>
<protein>
    <recommendedName>
        <fullName evidence="5">DUF748 domain-containing protein</fullName>
    </recommendedName>
</protein>
<feature type="compositionally biased region" description="Low complexity" evidence="1">
    <location>
        <begin position="57"/>
        <end position="68"/>
    </location>
</feature>
<keyword evidence="2" id="KW-0472">Membrane</keyword>
<evidence type="ECO:0000313" key="3">
    <source>
        <dbReference type="EMBL" id="MFC3995632.1"/>
    </source>
</evidence>
<dbReference type="RefSeq" id="WP_378530904.1">
    <property type="nucleotide sequence ID" value="NZ_JBHSBH010000004.1"/>
</dbReference>
<evidence type="ECO:0000256" key="1">
    <source>
        <dbReference type="SAM" id="MobiDB-lite"/>
    </source>
</evidence>
<feature type="region of interest" description="Disordered" evidence="1">
    <location>
        <begin position="323"/>
        <end position="356"/>
    </location>
</feature>
<gene>
    <name evidence="3" type="ORF">ACFOVU_06890</name>
</gene>
<keyword evidence="2" id="KW-1133">Transmembrane helix</keyword>
<keyword evidence="4" id="KW-1185">Reference proteome</keyword>
<reference evidence="4" key="1">
    <citation type="journal article" date="2019" name="Int. J. Syst. Evol. Microbiol.">
        <title>The Global Catalogue of Microorganisms (GCM) 10K type strain sequencing project: providing services to taxonomists for standard genome sequencing and annotation.</title>
        <authorList>
            <consortium name="The Broad Institute Genomics Platform"/>
            <consortium name="The Broad Institute Genome Sequencing Center for Infectious Disease"/>
            <person name="Wu L."/>
            <person name="Ma J."/>
        </authorList>
    </citation>
    <scope>NUCLEOTIDE SEQUENCE [LARGE SCALE GENOMIC DNA]</scope>
    <source>
        <strain evidence="4">TBRC 1826</strain>
    </source>
</reference>